<keyword evidence="8" id="KW-1003">Cell membrane</keyword>
<evidence type="ECO:0000256" key="14">
    <source>
        <dbReference type="ARBA" id="ARBA00022949"/>
    </source>
</evidence>
<keyword evidence="15 26" id="KW-0175">Coiled coil</keyword>
<feature type="region of interest" description="Disordered" evidence="28">
    <location>
        <begin position="626"/>
        <end position="759"/>
    </location>
</feature>
<evidence type="ECO:0000256" key="10">
    <source>
        <dbReference type="ARBA" id="ARBA00022553"/>
    </source>
</evidence>
<dbReference type="PANTHER" id="PTHR15735">
    <property type="entry name" value="FCH AND DOUBLE SH3 DOMAINS PROTEIN"/>
    <property type="match status" value="1"/>
</dbReference>
<dbReference type="GO" id="GO:0030833">
    <property type="term" value="P:regulation of actin filament polymerization"/>
    <property type="evidence" value="ECO:0007669"/>
    <property type="project" value="TreeGrafter"/>
</dbReference>
<evidence type="ECO:0000256" key="13">
    <source>
        <dbReference type="ARBA" id="ARBA00022927"/>
    </source>
</evidence>
<accession>A0A3P8SU04</accession>
<keyword evidence="7" id="KW-0813">Transport</keyword>
<dbReference type="GO" id="GO:1902905">
    <property type="term" value="P:positive regulation of supramolecular fiber organization"/>
    <property type="evidence" value="ECO:0007669"/>
    <property type="project" value="UniProtKB-ARBA"/>
</dbReference>
<evidence type="ECO:0000256" key="27">
    <source>
        <dbReference type="SAM" id="Coils"/>
    </source>
</evidence>
<evidence type="ECO:0000313" key="32">
    <source>
        <dbReference type="Proteomes" id="UP000265080"/>
    </source>
</evidence>
<feature type="domain" description="SH3" evidence="29">
    <location>
        <begin position="564"/>
        <end position="626"/>
    </location>
</feature>
<keyword evidence="17" id="KW-0472">Membrane</keyword>
<feature type="region of interest" description="Disordered" evidence="28">
    <location>
        <begin position="419"/>
        <end position="461"/>
    </location>
</feature>
<dbReference type="GO" id="GO:0015031">
    <property type="term" value="P:protein transport"/>
    <property type="evidence" value="ECO:0007669"/>
    <property type="project" value="UniProtKB-KW"/>
</dbReference>
<dbReference type="PANTHER" id="PTHR15735:SF11">
    <property type="entry name" value="F-BAR AND DOUBLE SH3 DOMAINS PROTEIN 2"/>
    <property type="match status" value="1"/>
</dbReference>
<feature type="compositionally biased region" description="Polar residues" evidence="28">
    <location>
        <begin position="420"/>
        <end position="432"/>
    </location>
</feature>
<feature type="domain" description="F-BAR" evidence="30">
    <location>
        <begin position="6"/>
        <end position="282"/>
    </location>
</feature>
<dbReference type="SUPFAM" id="SSF50044">
    <property type="entry name" value="SH3-domain"/>
    <property type="match status" value="2"/>
</dbReference>
<dbReference type="GO" id="GO:0005886">
    <property type="term" value="C:plasma membrane"/>
    <property type="evidence" value="ECO:0007669"/>
    <property type="project" value="UniProtKB-SubCell"/>
</dbReference>
<evidence type="ECO:0000256" key="22">
    <source>
        <dbReference type="ARBA" id="ARBA00070544"/>
    </source>
</evidence>
<keyword evidence="14" id="KW-0965">Cell junction</keyword>
<keyword evidence="10" id="KW-0597">Phosphoprotein</keyword>
<feature type="compositionally biased region" description="Basic and acidic residues" evidence="28">
    <location>
        <begin position="749"/>
        <end position="759"/>
    </location>
</feature>
<dbReference type="Ensembl" id="ENSAPET00000016127.1">
    <property type="protein sequence ID" value="ENSAPEP00000015718.1"/>
    <property type="gene ID" value="ENSAPEG00000011205.1"/>
</dbReference>
<keyword evidence="32" id="KW-1185">Reference proteome</keyword>
<evidence type="ECO:0000256" key="18">
    <source>
        <dbReference type="ARBA" id="ARBA00023176"/>
    </source>
</evidence>
<dbReference type="CDD" id="cd11894">
    <property type="entry name" value="SH3_FCHSD2_2"/>
    <property type="match status" value="1"/>
</dbReference>
<evidence type="ECO:0000256" key="20">
    <source>
        <dbReference type="ARBA" id="ARBA00056238"/>
    </source>
</evidence>
<comment type="subcellular location">
    <subcellularLocation>
        <location evidence="1">Cell junction</location>
    </subcellularLocation>
    <subcellularLocation>
        <location evidence="2">Cell membrane</location>
        <topology evidence="2">Peripheral membrane protein</topology>
        <orientation evidence="2">Cytoplasmic side</orientation>
    </subcellularLocation>
    <subcellularLocation>
        <location evidence="5">Cell projection</location>
        <location evidence="5">Stereocilium</location>
    </subcellularLocation>
    <subcellularLocation>
        <location evidence="3">Cytoplasm</location>
    </subcellularLocation>
    <subcellularLocation>
        <location evidence="4">Membrane</location>
        <location evidence="4">Clathrin-coated pit</location>
    </subcellularLocation>
</comment>
<comment type="subunit">
    <text evidence="21">Homodimer. Interacts (via SH3 domain 2) with ITSN1 (via SH3 domain 4). Recruited to clathrin-coated pits during a mid-to-late stage of assembly via interaction with ITSN1. Interacts (via SH3 domain 1) with WASL. Interacts with WAS. Interacts with CASK and MAGI1. CASK inhibits interaction with MAGI1.</text>
</comment>
<dbReference type="CDD" id="cd11761">
    <property type="entry name" value="SH3_FCHSD_1"/>
    <property type="match status" value="1"/>
</dbReference>
<feature type="coiled-coil region" evidence="27">
    <location>
        <begin position="355"/>
        <end position="396"/>
    </location>
</feature>
<dbReference type="FunFam" id="2.30.30.40:FF:000060">
    <property type="entry name" value="FCH and double SH3 domains protein 2"/>
    <property type="match status" value="1"/>
</dbReference>
<dbReference type="AlphaFoldDB" id="A0A3P8SU04"/>
<feature type="coiled-coil region" evidence="27">
    <location>
        <begin position="138"/>
        <end position="168"/>
    </location>
</feature>
<evidence type="ECO:0000256" key="19">
    <source>
        <dbReference type="ARBA" id="ARBA00023273"/>
    </source>
</evidence>
<dbReference type="SMART" id="SM00055">
    <property type="entry name" value="FCH"/>
    <property type="match status" value="1"/>
</dbReference>
<evidence type="ECO:0000256" key="17">
    <source>
        <dbReference type="ARBA" id="ARBA00023136"/>
    </source>
</evidence>
<evidence type="ECO:0000256" key="16">
    <source>
        <dbReference type="ARBA" id="ARBA00023121"/>
    </source>
</evidence>
<dbReference type="GO" id="GO:0070161">
    <property type="term" value="C:anchoring junction"/>
    <property type="evidence" value="ECO:0007669"/>
    <property type="project" value="UniProtKB-SubCell"/>
</dbReference>
<evidence type="ECO:0000256" key="15">
    <source>
        <dbReference type="ARBA" id="ARBA00023054"/>
    </source>
</evidence>
<feature type="region of interest" description="Disordered" evidence="28">
    <location>
        <begin position="542"/>
        <end position="561"/>
    </location>
</feature>
<evidence type="ECO:0000256" key="12">
    <source>
        <dbReference type="ARBA" id="ARBA00022737"/>
    </source>
</evidence>
<feature type="compositionally biased region" description="Polar residues" evidence="28">
    <location>
        <begin position="543"/>
        <end position="561"/>
    </location>
</feature>
<dbReference type="PROSITE" id="PS50002">
    <property type="entry name" value="SH3"/>
    <property type="match status" value="2"/>
</dbReference>
<evidence type="ECO:0000256" key="25">
    <source>
        <dbReference type="PROSITE-ProRule" id="PRU00192"/>
    </source>
</evidence>
<dbReference type="GeneTree" id="ENSGT00510000046732"/>
<sequence length="759" mass="85402">MQPPPRKVRVTQELKHTHAEQMSRLQIKHQTECDLLEDLRTFSQKRAAMERDYAQALQKLANQYLKREWPESVTEEQVDHRNMYCVWRAYLEGTVQTTQSRISACDNYKVQVADPAKTARLQKEQQLRKCIEQLTVVQAELQDSVKELTKSRKKYQEAETMAQAVREKAELDAKSKLSLFQSRSSLQRASVKLKAKRSECNSKATHSRNDYLLTLAAANAHQQRYYNTDLMDCIKVLDGRIYEQVKDYLVSLCQTEVETYQVVHNTFNQLLNSSHGVLQEFHQQLFVQKNPTFQQASDFLYQPIDSDTVLQLQKESGTAEEHSLDKEARKWASRVAREYKSIIHTQRALEEYGAQESSEQNNSELETKMEVARQSLRRAETVKVKAEARLDLLRQAGVAVETWLKSAMNQVMEELENERWNNLSTHDPSLSGTADLEREDEEEMEDSGEVLDDSSSSPSSTLKNYPLTCKVLYSYKASQPDELTIEEQEILEVIDDGDMEDWVKARNRSGQVGYVPEKYLQLPSSNSLLSMLQSLAALDARSHSSSNSTEPETELPTGSVNGDSNVSFAKALYDYAGQTDDELSFPEGAIIRILSRETHEDDGFWEGEFNGVVGVFPAVLVEDLTGASENGDGQRDSSAQASPSTLAQCDRSPRSPFQPGPLHSSPLQTPTMSSPASSPCSATASPIGRPPSYHNGHHRPPPAPHKSPFHSPAQGSPQPPKYPETGASTIRPVRAAPPPPKQHPRGQVKRREEVEITLV</sequence>
<evidence type="ECO:0000256" key="23">
    <source>
        <dbReference type="ARBA" id="ARBA00079454"/>
    </source>
</evidence>
<evidence type="ECO:0000313" key="31">
    <source>
        <dbReference type="Ensembl" id="ENSAPEP00000015718.1"/>
    </source>
</evidence>
<dbReference type="SUPFAM" id="SSF103657">
    <property type="entry name" value="BAR/IMD domain-like"/>
    <property type="match status" value="1"/>
</dbReference>
<reference evidence="31" key="3">
    <citation type="submission" date="2025-09" db="UniProtKB">
        <authorList>
            <consortium name="Ensembl"/>
        </authorList>
    </citation>
    <scope>IDENTIFICATION</scope>
</reference>
<keyword evidence="16" id="KW-0446">Lipid-binding</keyword>
<dbReference type="GO" id="GO:0006897">
    <property type="term" value="P:endocytosis"/>
    <property type="evidence" value="ECO:0007669"/>
    <property type="project" value="UniProtKB-KW"/>
</dbReference>
<dbReference type="FunFam" id="2.30.30.40:FF:000033">
    <property type="entry name" value="FCH and double SH3 domains protein 2"/>
    <property type="match status" value="1"/>
</dbReference>
<keyword evidence="18" id="KW-0168">Coated pit</keyword>
<dbReference type="GO" id="GO:0032420">
    <property type="term" value="C:stereocilium"/>
    <property type="evidence" value="ECO:0007669"/>
    <property type="project" value="UniProtKB-SubCell"/>
</dbReference>
<comment type="function">
    <text evidence="20">Adapter protein that plays a role in endocytosis via clathrin-coated pits. Contributes to the internalization of cell surface receptors, such as integrin ITGB1 and transferrin receptor. Promotes endocytosis of EGFR in cancer cells, and thereby contributes to the down-regulation of EGFR signaling. Recruited to clathrin-coated pits during a mid-to-late stage of assembly, where it is required for normal progress from U-shaped intermediate stage pits to terminal, omega-shaped pits. Binds to membranes enriched in phosphatidylinositol 3,4-bisphosphate or phosphatidylinositol 3,4,5-trisphosphate. When bound to membranes, promotes actin polymerization via its interaction with WAS and/or WASL which leads to the activation of the Arp2/3 complex. Does not promote actin polymerisation in the absence of membranes.</text>
</comment>
<proteinExistence type="predicted"/>
<dbReference type="Gene3D" id="1.20.1270.60">
    <property type="entry name" value="Arfaptin homology (AH) domain/BAR domain"/>
    <property type="match status" value="1"/>
</dbReference>
<reference evidence="31" key="2">
    <citation type="submission" date="2025-08" db="UniProtKB">
        <authorList>
            <consortium name="Ensembl"/>
        </authorList>
    </citation>
    <scope>IDENTIFICATION</scope>
</reference>
<evidence type="ECO:0000256" key="2">
    <source>
        <dbReference type="ARBA" id="ARBA00004413"/>
    </source>
</evidence>
<evidence type="ECO:0000259" key="30">
    <source>
        <dbReference type="PROSITE" id="PS51741"/>
    </source>
</evidence>
<protein>
    <recommendedName>
        <fullName evidence="22">F-BAR and double SH3 domains protein 2</fullName>
    </recommendedName>
    <alternativeName>
        <fullName evidence="23">Protein nervous wreck 1</fullName>
    </alternativeName>
    <alternativeName>
        <fullName evidence="24">SH3 multiple domains protein 3</fullName>
    </alternativeName>
</protein>
<feature type="compositionally biased region" description="Acidic residues" evidence="28">
    <location>
        <begin position="437"/>
        <end position="452"/>
    </location>
</feature>
<reference evidence="31 32" key="1">
    <citation type="submission" date="2018-03" db="EMBL/GenBank/DDBJ databases">
        <title>Finding Nemo's genes: A chromosome-scale reference assembly of the genome of the orange clownfish Amphiprion percula.</title>
        <authorList>
            <person name="Lehmann R."/>
        </authorList>
    </citation>
    <scope>NUCLEOTIDE SEQUENCE</scope>
</reference>
<evidence type="ECO:0000256" key="28">
    <source>
        <dbReference type="SAM" id="MobiDB-lite"/>
    </source>
</evidence>
<dbReference type="GO" id="GO:0008289">
    <property type="term" value="F:lipid binding"/>
    <property type="evidence" value="ECO:0007669"/>
    <property type="project" value="UniProtKB-KW"/>
</dbReference>
<dbReference type="InterPro" id="IPR031160">
    <property type="entry name" value="F_BAR_dom"/>
</dbReference>
<keyword evidence="6 25" id="KW-0728">SH3 domain</keyword>
<dbReference type="InterPro" id="IPR001060">
    <property type="entry name" value="FCH_dom"/>
</dbReference>
<dbReference type="GO" id="GO:0051495">
    <property type="term" value="P:positive regulation of cytoskeleton organization"/>
    <property type="evidence" value="ECO:0007669"/>
    <property type="project" value="UniProtKB-ARBA"/>
</dbReference>
<dbReference type="Pfam" id="PF00018">
    <property type="entry name" value="SH3_1"/>
    <property type="match status" value="1"/>
</dbReference>
<dbReference type="GO" id="GO:0055037">
    <property type="term" value="C:recycling endosome"/>
    <property type="evidence" value="ECO:0007669"/>
    <property type="project" value="TreeGrafter"/>
</dbReference>
<keyword evidence="9" id="KW-0963">Cytoplasm</keyword>
<evidence type="ECO:0000256" key="8">
    <source>
        <dbReference type="ARBA" id="ARBA00022475"/>
    </source>
</evidence>
<dbReference type="InterPro" id="IPR001452">
    <property type="entry name" value="SH3_domain"/>
</dbReference>
<keyword evidence="13" id="KW-0653">Protein transport</keyword>
<dbReference type="FunFam" id="1.20.1270.60:FF:000026">
    <property type="entry name" value="FCH and double SH3 domains protein 2"/>
    <property type="match status" value="1"/>
</dbReference>
<dbReference type="InterPro" id="IPR035556">
    <property type="entry name" value="FCHSD2_SH3_2"/>
</dbReference>
<keyword evidence="11" id="KW-0254">Endocytosis</keyword>
<dbReference type="InterPro" id="IPR027267">
    <property type="entry name" value="AH/BAR_dom_sf"/>
</dbReference>
<evidence type="ECO:0000256" key="6">
    <source>
        <dbReference type="ARBA" id="ARBA00022443"/>
    </source>
</evidence>
<evidence type="ECO:0000256" key="5">
    <source>
        <dbReference type="ARBA" id="ARBA00004645"/>
    </source>
</evidence>
<name>A0A3P8SU04_AMPPE</name>
<dbReference type="Pfam" id="PF14604">
    <property type="entry name" value="SH3_9"/>
    <property type="match status" value="1"/>
</dbReference>
<dbReference type="Proteomes" id="UP000265080">
    <property type="component" value="Chromosome 15"/>
</dbReference>
<evidence type="ECO:0000256" key="9">
    <source>
        <dbReference type="ARBA" id="ARBA00022490"/>
    </source>
</evidence>
<evidence type="ECO:0000256" key="21">
    <source>
        <dbReference type="ARBA" id="ARBA00064013"/>
    </source>
</evidence>
<keyword evidence="19" id="KW-0966">Cell projection</keyword>
<dbReference type="SMART" id="SM00326">
    <property type="entry name" value="SH3"/>
    <property type="match status" value="2"/>
</dbReference>
<evidence type="ECO:0000256" key="4">
    <source>
        <dbReference type="ARBA" id="ARBA00004600"/>
    </source>
</evidence>
<dbReference type="PROSITE" id="PS51741">
    <property type="entry name" value="F_BAR"/>
    <property type="match status" value="1"/>
</dbReference>
<dbReference type="GO" id="GO:0005905">
    <property type="term" value="C:clathrin-coated pit"/>
    <property type="evidence" value="ECO:0007669"/>
    <property type="project" value="UniProtKB-SubCell"/>
</dbReference>
<dbReference type="OMA" id="THRNYPL"/>
<evidence type="ECO:0000259" key="29">
    <source>
        <dbReference type="PROSITE" id="PS50002"/>
    </source>
</evidence>
<evidence type="ECO:0000256" key="1">
    <source>
        <dbReference type="ARBA" id="ARBA00004282"/>
    </source>
</evidence>
<evidence type="ECO:0000256" key="3">
    <source>
        <dbReference type="ARBA" id="ARBA00004496"/>
    </source>
</evidence>
<dbReference type="InterPro" id="IPR035460">
    <property type="entry name" value="FCHSD_SH3_1"/>
</dbReference>
<feature type="domain" description="SH3" evidence="29">
    <location>
        <begin position="464"/>
        <end position="525"/>
    </location>
</feature>
<dbReference type="GO" id="GO:0031594">
    <property type="term" value="C:neuromuscular junction"/>
    <property type="evidence" value="ECO:0007669"/>
    <property type="project" value="TreeGrafter"/>
</dbReference>
<dbReference type="STRING" id="161767.ENSAPEP00000015718"/>
<dbReference type="GO" id="GO:0007274">
    <property type="term" value="P:neuromuscular synaptic transmission"/>
    <property type="evidence" value="ECO:0007669"/>
    <property type="project" value="TreeGrafter"/>
</dbReference>
<dbReference type="Pfam" id="PF00611">
    <property type="entry name" value="FCH"/>
    <property type="match status" value="1"/>
</dbReference>
<evidence type="ECO:0000256" key="24">
    <source>
        <dbReference type="ARBA" id="ARBA00079631"/>
    </source>
</evidence>
<dbReference type="InterPro" id="IPR036028">
    <property type="entry name" value="SH3-like_dom_sf"/>
</dbReference>
<feature type="compositionally biased region" description="Polar residues" evidence="28">
    <location>
        <begin position="636"/>
        <end position="647"/>
    </location>
</feature>
<evidence type="ECO:0000256" key="7">
    <source>
        <dbReference type="ARBA" id="ARBA00022448"/>
    </source>
</evidence>
<keyword evidence="12" id="KW-0677">Repeat</keyword>
<evidence type="ECO:0000256" key="26">
    <source>
        <dbReference type="PROSITE-ProRule" id="PRU01077"/>
    </source>
</evidence>
<dbReference type="Gene3D" id="2.30.30.40">
    <property type="entry name" value="SH3 Domains"/>
    <property type="match status" value="2"/>
</dbReference>
<feature type="compositionally biased region" description="Low complexity" evidence="28">
    <location>
        <begin position="669"/>
        <end position="686"/>
    </location>
</feature>
<evidence type="ECO:0000256" key="11">
    <source>
        <dbReference type="ARBA" id="ARBA00022583"/>
    </source>
</evidence>
<organism evidence="31 32">
    <name type="scientific">Amphiprion percula</name>
    <name type="common">Orange clownfish</name>
    <name type="synonym">Lutjanus percula</name>
    <dbReference type="NCBI Taxonomy" id="161767"/>
    <lineage>
        <taxon>Eukaryota</taxon>
        <taxon>Metazoa</taxon>
        <taxon>Chordata</taxon>
        <taxon>Craniata</taxon>
        <taxon>Vertebrata</taxon>
        <taxon>Euteleostomi</taxon>
        <taxon>Actinopterygii</taxon>
        <taxon>Neopterygii</taxon>
        <taxon>Teleostei</taxon>
        <taxon>Neoteleostei</taxon>
        <taxon>Acanthomorphata</taxon>
        <taxon>Ovalentaria</taxon>
        <taxon>Pomacentridae</taxon>
        <taxon>Amphiprion</taxon>
    </lineage>
</organism>